<reference evidence="6 7" key="1">
    <citation type="journal article" date="2018" name="Elife">
        <title>Firefly genomes illuminate parallel origins of bioluminescence in beetles.</title>
        <authorList>
            <person name="Fallon T.R."/>
            <person name="Lower S.E."/>
            <person name="Chang C.H."/>
            <person name="Bessho-Uehara M."/>
            <person name="Martin G.J."/>
            <person name="Bewick A.J."/>
            <person name="Behringer M."/>
            <person name="Debat H.J."/>
            <person name="Wong I."/>
            <person name="Day J.C."/>
            <person name="Suvorov A."/>
            <person name="Silva C.J."/>
            <person name="Stanger-Hall K.F."/>
            <person name="Hall D.W."/>
            <person name="Schmitz R.J."/>
            <person name="Nelson D.R."/>
            <person name="Lewis S.M."/>
            <person name="Shigenobu S."/>
            <person name="Bybee S.M."/>
            <person name="Larracuente A.M."/>
            <person name="Oba Y."/>
            <person name="Weng J.K."/>
        </authorList>
    </citation>
    <scope>NUCLEOTIDE SEQUENCE [LARGE SCALE GENOMIC DNA]</scope>
    <source>
        <strain evidence="6">1611_PpyrPB1</strain>
        <tissue evidence="6">Whole body</tissue>
    </source>
</reference>
<evidence type="ECO:0000256" key="2">
    <source>
        <dbReference type="PROSITE-ProRule" id="PRU00104"/>
    </source>
</evidence>
<feature type="domain" description="HECT" evidence="5">
    <location>
        <begin position="327"/>
        <end position="370"/>
    </location>
</feature>
<evidence type="ECO:0000313" key="6">
    <source>
        <dbReference type="EMBL" id="KAB0805371.1"/>
    </source>
</evidence>
<name>A0A5N4B6Y6_PHOPY</name>
<dbReference type="InterPro" id="IPR000569">
    <property type="entry name" value="HECT_dom"/>
</dbReference>
<feature type="region of interest" description="Disordered" evidence="3">
    <location>
        <begin position="243"/>
        <end position="290"/>
    </location>
</feature>
<dbReference type="EMBL" id="VVIM01000001">
    <property type="protein sequence ID" value="KAB0805371.1"/>
    <property type="molecule type" value="Genomic_DNA"/>
</dbReference>
<dbReference type="Gene3D" id="3.90.1750.10">
    <property type="entry name" value="Hect, E3 ligase catalytic domains"/>
    <property type="match status" value="1"/>
</dbReference>
<dbReference type="PROSITE" id="PS50237">
    <property type="entry name" value="HECT"/>
    <property type="match status" value="1"/>
</dbReference>
<dbReference type="Proteomes" id="UP000327044">
    <property type="component" value="Unassembled WGS sequence"/>
</dbReference>
<feature type="chain" id="PRO_5024389367" description="HECT domain-containing protein" evidence="4">
    <location>
        <begin position="18"/>
        <end position="469"/>
    </location>
</feature>
<dbReference type="InParanoid" id="A0A5N4B6Y6"/>
<keyword evidence="4" id="KW-0732">Signal</keyword>
<evidence type="ECO:0000259" key="5">
    <source>
        <dbReference type="PROSITE" id="PS50237"/>
    </source>
</evidence>
<evidence type="ECO:0000256" key="4">
    <source>
        <dbReference type="SAM" id="SignalP"/>
    </source>
</evidence>
<dbReference type="GO" id="GO:0009966">
    <property type="term" value="P:regulation of signal transduction"/>
    <property type="evidence" value="ECO:0007669"/>
    <property type="project" value="UniProtKB-ARBA"/>
</dbReference>
<dbReference type="GO" id="GO:0004842">
    <property type="term" value="F:ubiquitin-protein transferase activity"/>
    <property type="evidence" value="ECO:0007669"/>
    <property type="project" value="InterPro"/>
</dbReference>
<feature type="compositionally biased region" description="Polar residues" evidence="3">
    <location>
        <begin position="273"/>
        <end position="284"/>
    </location>
</feature>
<feature type="signal peptide" evidence="4">
    <location>
        <begin position="1"/>
        <end position="17"/>
    </location>
</feature>
<evidence type="ECO:0000256" key="3">
    <source>
        <dbReference type="SAM" id="MobiDB-lite"/>
    </source>
</evidence>
<keyword evidence="1 2" id="KW-0833">Ubl conjugation pathway</keyword>
<feature type="compositionally biased region" description="Polar residues" evidence="3">
    <location>
        <begin position="40"/>
        <end position="58"/>
    </location>
</feature>
<gene>
    <name evidence="6" type="ORF">PPYR_02341</name>
</gene>
<evidence type="ECO:0000256" key="1">
    <source>
        <dbReference type="ARBA" id="ARBA00022786"/>
    </source>
</evidence>
<comment type="caution">
    <text evidence="6">The sequence shown here is derived from an EMBL/GenBank/DDBJ whole genome shotgun (WGS) entry which is preliminary data.</text>
</comment>
<dbReference type="SUPFAM" id="SSF56204">
    <property type="entry name" value="Hect, E3 ligase catalytic domain"/>
    <property type="match status" value="1"/>
</dbReference>
<proteinExistence type="predicted"/>
<comment type="caution">
    <text evidence="2">Lacks conserved residue(s) required for the propagation of feature annotation.</text>
</comment>
<organism evidence="6 7">
    <name type="scientific">Photinus pyralis</name>
    <name type="common">Common eastern firefly</name>
    <name type="synonym">Lampyris pyralis</name>
    <dbReference type="NCBI Taxonomy" id="7054"/>
    <lineage>
        <taxon>Eukaryota</taxon>
        <taxon>Metazoa</taxon>
        <taxon>Ecdysozoa</taxon>
        <taxon>Arthropoda</taxon>
        <taxon>Hexapoda</taxon>
        <taxon>Insecta</taxon>
        <taxon>Pterygota</taxon>
        <taxon>Neoptera</taxon>
        <taxon>Endopterygota</taxon>
        <taxon>Coleoptera</taxon>
        <taxon>Polyphaga</taxon>
        <taxon>Elateriformia</taxon>
        <taxon>Elateroidea</taxon>
        <taxon>Lampyridae</taxon>
        <taxon>Lampyrinae</taxon>
        <taxon>Photinus</taxon>
    </lineage>
</organism>
<feature type="region of interest" description="Disordered" evidence="3">
    <location>
        <begin position="40"/>
        <end position="64"/>
    </location>
</feature>
<accession>A0A5N4B6Y6</accession>
<dbReference type="AlphaFoldDB" id="A0A5N4B6Y6"/>
<protein>
    <recommendedName>
        <fullName evidence="5">HECT domain-containing protein</fullName>
    </recommendedName>
</protein>
<keyword evidence="7" id="KW-1185">Reference proteome</keyword>
<evidence type="ECO:0000313" key="7">
    <source>
        <dbReference type="Proteomes" id="UP000327044"/>
    </source>
</evidence>
<dbReference type="InterPro" id="IPR035983">
    <property type="entry name" value="Hect_E3_ubiquitin_ligase"/>
</dbReference>
<sequence>MYFIIVSLVTISRFIMAERVEEIVSQILNSSTLRNTLETAVRQATQGSSASPDSNPITSAVPPPLARNVATTTREELRRLFPTIRSTSAADQSNRMIASRTNNTRKRKRAHSPVHSNFCRDVLLLKSPRTILTLKGREKTKAFEQGFAFSKVKFNSGWNREEVNTAFRDLFQSLLADVEFELLIPMSGRLVKPNLPPGGELNGDTIRSIFNHKMIYIRPTVQLTTIDVTDYLACPDVLSDSSHEDVDIANPEANPASSESPNEIQDEHPALSLEQSETTSGTNEGHSESEMTLKSLLQNLNEQITEEGVTMFNIYREGIFDCCLRALKRSSFSPFHKISVNFSDIEGTGEGAVDAGGPSREMFRLVLNHIKESSMFCGSDKKYIRLDMRAMNERHYYAAGQMIALSLIHGGDGPHFFSQSFYSVLRQDIAEGFPTINDIDDHHIRDELNKLSNATDASVIQDIFHHSRV</sequence>